<dbReference type="GO" id="GO:0015833">
    <property type="term" value="P:peptide transport"/>
    <property type="evidence" value="ECO:0007669"/>
    <property type="project" value="InterPro"/>
</dbReference>
<proteinExistence type="inferred from homology"/>
<dbReference type="KEGG" id="hhb:Hhub_3528"/>
<sequence length="441" mass="49313">MSKQLHADDTDATQGETLVNVQNLKKYYGEDGLLSKPPVKAVDGVNFEIRRGETLGLVGESGCGKSTLGRTLIQLERATEGVVEFNGVDITTLKKDELKEWRRNAQMVFQDPESSLNNRMTVGEIIREPLDAHDWKTPQERRERVRELLDTVGLQKEHYFRYPHQFSGGQRQRVGIARALALEPDFLVLDEPVSALDVSVQAKILNLLMDLQDEFGLTYLFIAHDLSVVRHVCDRTAVMYLGNIMEIGDTEELFTDPANPYTHSLLSAIPKPDPGSSADRITLRGTPPSPRDPPSGCPFSTRCPMKIRPDEYDDLDMEVWRGIDEYLTVLRSRADADQSLTETVKGLLGMDVGQEDIDDVAAEIFEDRSVPDNVEGIINKATANAQADEFDAAIETLLDSFGSICDHEMPEYHTVGGRESLCHRHQQEYTGTAEYSTIVDD</sequence>
<dbReference type="GeneID" id="26660129"/>
<reference evidence="8" key="1">
    <citation type="journal article" date="2016" name="Environ. Microbiol.">
        <title>The complete genome of a viable archaeum isolated from 123-million-year-old rock salt.</title>
        <authorList>
            <person name="Jaakkola S.T."/>
            <person name="Pfeiffer F."/>
            <person name="Ravantti J.J."/>
            <person name="Guo Q."/>
            <person name="Liu Y."/>
            <person name="Chen X."/>
            <person name="Ma H."/>
            <person name="Yang C."/>
            <person name="Oksanen H.M."/>
            <person name="Bamford D.H."/>
        </authorList>
    </citation>
    <scope>NUCLEOTIDE SEQUENCE</scope>
    <source>
        <strain evidence="8">JI20-1</strain>
    </source>
</reference>
<dbReference type="GO" id="GO:0005524">
    <property type="term" value="F:ATP binding"/>
    <property type="evidence" value="ECO:0007669"/>
    <property type="project" value="UniProtKB-KW"/>
</dbReference>
<dbReference type="InterPro" id="IPR003593">
    <property type="entry name" value="AAA+_ATPase"/>
</dbReference>
<name>A0A0U5H4Q8_9EURY</name>
<dbReference type="SUPFAM" id="SSF52540">
    <property type="entry name" value="P-loop containing nucleoside triphosphate hydrolases"/>
    <property type="match status" value="1"/>
</dbReference>
<evidence type="ECO:0000259" key="6">
    <source>
        <dbReference type="PROSITE" id="PS50893"/>
    </source>
</evidence>
<organism evidence="7 8">
    <name type="scientific">Halobacterium hubeiense</name>
    <dbReference type="NCBI Taxonomy" id="1407499"/>
    <lineage>
        <taxon>Archaea</taxon>
        <taxon>Methanobacteriati</taxon>
        <taxon>Methanobacteriota</taxon>
        <taxon>Stenosarchaea group</taxon>
        <taxon>Halobacteria</taxon>
        <taxon>Halobacteriales</taxon>
        <taxon>Halobacteriaceae</taxon>
        <taxon>Halobacterium</taxon>
    </lineage>
</organism>
<keyword evidence="8" id="KW-1185">Reference proteome</keyword>
<dbReference type="SMART" id="SM00382">
    <property type="entry name" value="AAA"/>
    <property type="match status" value="1"/>
</dbReference>
<dbReference type="Gene3D" id="3.40.50.300">
    <property type="entry name" value="P-loop containing nucleotide triphosphate hydrolases"/>
    <property type="match status" value="1"/>
</dbReference>
<feature type="region of interest" description="Disordered" evidence="5">
    <location>
        <begin position="272"/>
        <end position="301"/>
    </location>
</feature>
<keyword evidence="2" id="KW-0813">Transport</keyword>
<dbReference type="FunFam" id="3.40.50.300:FF:000016">
    <property type="entry name" value="Oligopeptide ABC transporter ATP-binding component"/>
    <property type="match status" value="1"/>
</dbReference>
<accession>A0A0U5H4Q8</accession>
<dbReference type="NCBIfam" id="TIGR01727">
    <property type="entry name" value="oligo_HPY"/>
    <property type="match status" value="1"/>
</dbReference>
<dbReference type="STRING" id="1407499.HHUB_3528"/>
<dbReference type="Pfam" id="PF00005">
    <property type="entry name" value="ABC_tran"/>
    <property type="match status" value="1"/>
</dbReference>
<evidence type="ECO:0000313" key="8">
    <source>
        <dbReference type="Proteomes" id="UP000066737"/>
    </source>
</evidence>
<evidence type="ECO:0000256" key="4">
    <source>
        <dbReference type="ARBA" id="ARBA00022840"/>
    </source>
</evidence>
<dbReference type="Pfam" id="PF08352">
    <property type="entry name" value="oligo_HPY"/>
    <property type="match status" value="1"/>
</dbReference>
<evidence type="ECO:0000256" key="3">
    <source>
        <dbReference type="ARBA" id="ARBA00022741"/>
    </source>
</evidence>
<dbReference type="InterPro" id="IPR003439">
    <property type="entry name" value="ABC_transporter-like_ATP-bd"/>
</dbReference>
<dbReference type="InterPro" id="IPR050319">
    <property type="entry name" value="ABC_transp_ATP-bind"/>
</dbReference>
<dbReference type="EMBL" id="LN831302">
    <property type="protein sequence ID" value="CQH61722.1"/>
    <property type="molecule type" value="Genomic_DNA"/>
</dbReference>
<keyword evidence="4 7" id="KW-0067">ATP-binding</keyword>
<comment type="similarity">
    <text evidence="1">Belongs to the ABC transporter superfamily.</text>
</comment>
<dbReference type="GO" id="GO:0055085">
    <property type="term" value="P:transmembrane transport"/>
    <property type="evidence" value="ECO:0007669"/>
    <property type="project" value="UniProtKB-ARBA"/>
</dbReference>
<dbReference type="PANTHER" id="PTHR43776:SF7">
    <property type="entry name" value="D,D-DIPEPTIDE TRANSPORT ATP-BINDING PROTEIN DDPF-RELATED"/>
    <property type="match status" value="1"/>
</dbReference>
<dbReference type="RefSeq" id="WP_059057852.1">
    <property type="nucleotide sequence ID" value="NZ_LN831302.1"/>
</dbReference>
<dbReference type="InterPro" id="IPR027417">
    <property type="entry name" value="P-loop_NTPase"/>
</dbReference>
<dbReference type="PANTHER" id="PTHR43776">
    <property type="entry name" value="TRANSPORT ATP-BINDING PROTEIN"/>
    <property type="match status" value="1"/>
</dbReference>
<dbReference type="OrthoDB" id="18209at2157"/>
<keyword evidence="3" id="KW-0547">Nucleotide-binding</keyword>
<dbReference type="Proteomes" id="UP000066737">
    <property type="component" value="Chromosome I"/>
</dbReference>
<evidence type="ECO:0000256" key="1">
    <source>
        <dbReference type="ARBA" id="ARBA00005417"/>
    </source>
</evidence>
<feature type="compositionally biased region" description="Pro residues" evidence="5">
    <location>
        <begin position="287"/>
        <end position="296"/>
    </location>
</feature>
<dbReference type="AlphaFoldDB" id="A0A0U5H4Q8"/>
<dbReference type="PROSITE" id="PS50893">
    <property type="entry name" value="ABC_TRANSPORTER_2"/>
    <property type="match status" value="1"/>
</dbReference>
<dbReference type="PROSITE" id="PS00211">
    <property type="entry name" value="ABC_TRANSPORTER_1"/>
    <property type="match status" value="1"/>
</dbReference>
<dbReference type="CDD" id="cd03257">
    <property type="entry name" value="ABC_NikE_OppD_transporters"/>
    <property type="match status" value="1"/>
</dbReference>
<gene>
    <name evidence="7" type="primary">dppF3</name>
    <name evidence="7" type="ORF">HHUB_3528</name>
</gene>
<evidence type="ECO:0000256" key="2">
    <source>
        <dbReference type="ARBA" id="ARBA00022448"/>
    </source>
</evidence>
<dbReference type="GO" id="GO:0016887">
    <property type="term" value="F:ATP hydrolysis activity"/>
    <property type="evidence" value="ECO:0007669"/>
    <property type="project" value="InterPro"/>
</dbReference>
<protein>
    <submittedName>
        <fullName evidence="7">ABC-type transport system ATP-binding protein (Probable substrate dipeptide/oligopeptide)</fullName>
    </submittedName>
</protein>
<feature type="domain" description="ABC transporter" evidence="6">
    <location>
        <begin position="19"/>
        <end position="266"/>
    </location>
</feature>
<dbReference type="InterPro" id="IPR013563">
    <property type="entry name" value="Oligopep_ABC_C"/>
</dbReference>
<evidence type="ECO:0000256" key="5">
    <source>
        <dbReference type="SAM" id="MobiDB-lite"/>
    </source>
</evidence>
<evidence type="ECO:0000313" key="7">
    <source>
        <dbReference type="EMBL" id="CQH61722.1"/>
    </source>
</evidence>
<dbReference type="InterPro" id="IPR017871">
    <property type="entry name" value="ABC_transporter-like_CS"/>
</dbReference>